<dbReference type="RefSeq" id="WP_379817146.1">
    <property type="nucleotide sequence ID" value="NZ_JBHUDZ010000007.1"/>
</dbReference>
<evidence type="ECO:0000313" key="2">
    <source>
        <dbReference type="Proteomes" id="UP001597138"/>
    </source>
</evidence>
<evidence type="ECO:0008006" key="3">
    <source>
        <dbReference type="Google" id="ProtNLM"/>
    </source>
</evidence>
<dbReference type="Proteomes" id="UP001597138">
    <property type="component" value="Unassembled WGS sequence"/>
</dbReference>
<comment type="caution">
    <text evidence="1">The sequence shown here is derived from an EMBL/GenBank/DDBJ whole genome shotgun (WGS) entry which is preliminary data.</text>
</comment>
<keyword evidence="2" id="KW-1185">Reference proteome</keyword>
<gene>
    <name evidence="1" type="ORF">ACFSC2_06430</name>
</gene>
<reference evidence="2" key="1">
    <citation type="journal article" date="2019" name="Int. J. Syst. Evol. Microbiol.">
        <title>The Global Catalogue of Microorganisms (GCM) 10K type strain sequencing project: providing services to taxonomists for standard genome sequencing and annotation.</title>
        <authorList>
            <consortium name="The Broad Institute Genomics Platform"/>
            <consortium name="The Broad Institute Genome Sequencing Center for Infectious Disease"/>
            <person name="Wu L."/>
            <person name="Ma J."/>
        </authorList>
    </citation>
    <scope>NUCLEOTIDE SEQUENCE [LARGE SCALE GENOMIC DNA]</scope>
    <source>
        <strain evidence="2">CCUG 70865</strain>
    </source>
</reference>
<organism evidence="1 2">
    <name type="scientific">Flavobacterium artemisiae</name>
    <dbReference type="NCBI Taxonomy" id="2126556"/>
    <lineage>
        <taxon>Bacteria</taxon>
        <taxon>Pseudomonadati</taxon>
        <taxon>Bacteroidota</taxon>
        <taxon>Flavobacteriia</taxon>
        <taxon>Flavobacteriales</taxon>
        <taxon>Flavobacteriaceae</taxon>
        <taxon>Flavobacterium</taxon>
    </lineage>
</organism>
<accession>A0ABW4HAK6</accession>
<dbReference type="EMBL" id="JBHUDZ010000007">
    <property type="protein sequence ID" value="MFD1602373.1"/>
    <property type="molecule type" value="Genomic_DNA"/>
</dbReference>
<proteinExistence type="predicted"/>
<sequence length="234" mass="27772">MKKIGFLILITSFILFPSCKRKISDLEFEKEVMTEIFPSLIDSTCIDIRLFTNFPPKYGESIFDKTGHYIGVDSTKATKEQKQKLLEWKINTEKIKRDTSKIIIAFDSIIKSSDEDLKEKLEKHFKNVKAFVTKEKVQNEYILDFKKIKLNNRFELRNINQFPKERDRFWLTKYNFNFSGVVFFTRIEFDQNKKVGVLDAGFVCGRLCGQGFRIYIKKINKKWIIEEIEETWIS</sequence>
<evidence type="ECO:0000313" key="1">
    <source>
        <dbReference type="EMBL" id="MFD1602373.1"/>
    </source>
</evidence>
<name>A0ABW4HAK6_9FLAO</name>
<protein>
    <recommendedName>
        <fullName evidence="3">Lipoprotein</fullName>
    </recommendedName>
</protein>